<reference evidence="2 3" key="1">
    <citation type="journal article" date="2012" name="Science">
        <title>The Paleozoic origin of enzymatic lignin decomposition reconstructed from 31 fungal genomes.</title>
        <authorList>
            <person name="Floudas D."/>
            <person name="Binder M."/>
            <person name="Riley R."/>
            <person name="Barry K."/>
            <person name="Blanchette R.A."/>
            <person name="Henrissat B."/>
            <person name="Martinez A.T."/>
            <person name="Otillar R."/>
            <person name="Spatafora J.W."/>
            <person name="Yadav J.S."/>
            <person name="Aerts A."/>
            <person name="Benoit I."/>
            <person name="Boyd A."/>
            <person name="Carlson A."/>
            <person name="Copeland A."/>
            <person name="Coutinho P.M."/>
            <person name="de Vries R.P."/>
            <person name="Ferreira P."/>
            <person name="Findley K."/>
            <person name="Foster B."/>
            <person name="Gaskell J."/>
            <person name="Glotzer D."/>
            <person name="Gorecki P."/>
            <person name="Heitman J."/>
            <person name="Hesse C."/>
            <person name="Hori C."/>
            <person name="Igarashi K."/>
            <person name="Jurgens J.A."/>
            <person name="Kallen N."/>
            <person name="Kersten P."/>
            <person name="Kohler A."/>
            <person name="Kuees U."/>
            <person name="Kumar T.K.A."/>
            <person name="Kuo A."/>
            <person name="LaButti K."/>
            <person name="Larrondo L.F."/>
            <person name="Lindquist E."/>
            <person name="Ling A."/>
            <person name="Lombard V."/>
            <person name="Lucas S."/>
            <person name="Lundell T."/>
            <person name="Martin R."/>
            <person name="McLaughlin D.J."/>
            <person name="Morgenstern I."/>
            <person name="Morin E."/>
            <person name="Murat C."/>
            <person name="Nagy L.G."/>
            <person name="Nolan M."/>
            <person name="Ohm R.A."/>
            <person name="Patyshakuliyeva A."/>
            <person name="Rokas A."/>
            <person name="Ruiz-Duenas F.J."/>
            <person name="Sabat G."/>
            <person name="Salamov A."/>
            <person name="Samejima M."/>
            <person name="Schmutz J."/>
            <person name="Slot J.C."/>
            <person name="St John F."/>
            <person name="Stenlid J."/>
            <person name="Sun H."/>
            <person name="Sun S."/>
            <person name="Syed K."/>
            <person name="Tsang A."/>
            <person name="Wiebenga A."/>
            <person name="Young D."/>
            <person name="Pisabarro A."/>
            <person name="Eastwood D.C."/>
            <person name="Martin F."/>
            <person name="Cullen D."/>
            <person name="Grigoriev I.V."/>
            <person name="Hibbett D.S."/>
        </authorList>
    </citation>
    <scope>NUCLEOTIDE SEQUENCE [LARGE SCALE GENOMIC DNA]</scope>
    <source>
        <strain evidence="2 3">MD-104</strain>
    </source>
</reference>
<evidence type="ECO:0000313" key="3">
    <source>
        <dbReference type="Proteomes" id="UP000218811"/>
    </source>
</evidence>
<sequence length="128" mass="14229">MHLSALCSLLLRDGTFYFFSLLDLSLAELLLHVQLDENFGTSRTYFIAPLAPILIARFLLNLRMLPLVQGLGSQELSYDQSISELPSIEFASRMLGNIGAPLDDGLSDASDWENRADSDEDEDEDESS</sequence>
<evidence type="ECO:0000256" key="1">
    <source>
        <dbReference type="SAM" id="MobiDB-lite"/>
    </source>
</evidence>
<name>A0A2H3J489_WOLCO</name>
<organism evidence="2 3">
    <name type="scientific">Wolfiporia cocos (strain MD-104)</name>
    <name type="common">Brown rot fungus</name>
    <dbReference type="NCBI Taxonomy" id="742152"/>
    <lineage>
        <taxon>Eukaryota</taxon>
        <taxon>Fungi</taxon>
        <taxon>Dikarya</taxon>
        <taxon>Basidiomycota</taxon>
        <taxon>Agaricomycotina</taxon>
        <taxon>Agaricomycetes</taxon>
        <taxon>Polyporales</taxon>
        <taxon>Phaeolaceae</taxon>
        <taxon>Wolfiporia</taxon>
    </lineage>
</organism>
<dbReference type="EMBL" id="KB467832">
    <property type="protein sequence ID" value="PCH34593.1"/>
    <property type="molecule type" value="Genomic_DNA"/>
</dbReference>
<proteinExistence type="predicted"/>
<dbReference type="AlphaFoldDB" id="A0A2H3J489"/>
<dbReference type="OrthoDB" id="3052633at2759"/>
<feature type="compositionally biased region" description="Acidic residues" evidence="1">
    <location>
        <begin position="118"/>
        <end position="128"/>
    </location>
</feature>
<dbReference type="Proteomes" id="UP000218811">
    <property type="component" value="Unassembled WGS sequence"/>
</dbReference>
<gene>
    <name evidence="2" type="ORF">WOLCODRAFT_155250</name>
</gene>
<keyword evidence="3" id="KW-1185">Reference proteome</keyword>
<accession>A0A2H3J489</accession>
<feature type="region of interest" description="Disordered" evidence="1">
    <location>
        <begin position="102"/>
        <end position="128"/>
    </location>
</feature>
<protein>
    <submittedName>
        <fullName evidence="2">Uncharacterized protein</fullName>
    </submittedName>
</protein>
<evidence type="ECO:0000313" key="2">
    <source>
        <dbReference type="EMBL" id="PCH34593.1"/>
    </source>
</evidence>